<dbReference type="RefSeq" id="WP_168571274.1">
    <property type="nucleotide sequence ID" value="NZ_CP051167.1"/>
</dbReference>
<sequence>MTVTPIKTQFGPEIDVGQVREHNRKQLEAIARYRRAANYLAAAQIYLKDNVLLRDPLQPEHIKDRLLGHWGTTPGINLIYAHLNRLIRRYDVNLFLVTGPGHGAPANLANLYLEGSLQEFYPELTFDAAGLHDFIKRFSWPGGFPSHLYPGIPGTIHEGGELGYALATSFGAVMDNPDLIVTCIVGDGESETGPTATAWHSYKYIDPAESGAVLPILHLNQYKISSRTIYGSMSDEDLLHLFSGYGYQVRIVGDDDLDADLYASMDWAYQEICRIQQAARSGEPIAQPRWPMLILRSPKGLSGIEELHGEPIEGSYRSHQVPAKHVKSQEGERQKLERWLRSYGPEDLFDESGAPEPDILALCPQGDRRMGCNPYTFGGRMREALNLPDLFESEVPVERQETDGTCKRGDRQLGNTEQLAKYLKQVIALNPQNFRIFSPDELESNRLGEVFDLTQRNFQWPTDADDENIGSHGGRVLEVLSEHNCQGWLQGYLLTGRHGLFPSYEAFLGIVTTMMDQYAKFVKVSKEFPWRLPVASLNYLESSTLWRQEHNGFSHQNPSFLNSVLDQKAEFARVYLPPDANCLISTLDHCLQSTGYVNLVVANKNPMPQWLSMEEAIAHCRAGASVWPWASTDDGVDPDVVLVGIGDVPTVEVLAAAHILRSQMPHLRVRVVNVTDLLVLEEQSEHPHGLDADMFEALLTSDRPVIVNFHGYPSLIEQLIFGRPNLDRFHINGYREEGNTTTPFDMLVRNRASRYHLIMQAIRLGSRRNSRVAAHANDRVRHYEYVLAEHSKYICENGVDPAEITNWQWC</sequence>
<dbReference type="PANTHER" id="PTHR31273:SF1">
    <property type="entry name" value="PHOSPHOKETOLASE-RELATED"/>
    <property type="match status" value="1"/>
</dbReference>
<dbReference type="InterPro" id="IPR018969">
    <property type="entry name" value="Xul5P/Fru6P_PKetolase_C"/>
</dbReference>
<dbReference type="Gene3D" id="3.40.50.920">
    <property type="match status" value="1"/>
</dbReference>
<dbReference type="PROSITE" id="PS60002">
    <property type="entry name" value="PHOSPHOKETOLASE_1"/>
    <property type="match status" value="1"/>
</dbReference>
<evidence type="ECO:0000256" key="3">
    <source>
        <dbReference type="ARBA" id="ARBA00023052"/>
    </source>
</evidence>
<dbReference type="NCBIfam" id="NF003619">
    <property type="entry name" value="PRK05261.1-4"/>
    <property type="match status" value="1"/>
</dbReference>
<dbReference type="InterPro" id="IPR005593">
    <property type="entry name" value="Xul5P/Fru6P_PKetolase"/>
</dbReference>
<dbReference type="Proteomes" id="UP000500857">
    <property type="component" value="Chromosome"/>
</dbReference>
<dbReference type="SUPFAM" id="SSF52922">
    <property type="entry name" value="TK C-terminal domain-like"/>
    <property type="match status" value="1"/>
</dbReference>
<protein>
    <submittedName>
        <fullName evidence="7">Phosphoketolase family protein</fullName>
    </submittedName>
</protein>
<dbReference type="PANTHER" id="PTHR31273">
    <property type="entry name" value="PHOSPHOKETOLASE-RELATED"/>
    <property type="match status" value="1"/>
</dbReference>
<dbReference type="InterPro" id="IPR019789">
    <property type="entry name" value="Xul5P/Fru6P_PKetolase_ThDP_BS"/>
</dbReference>
<dbReference type="EMBL" id="CP051167">
    <property type="protein sequence ID" value="QIZ73128.1"/>
    <property type="molecule type" value="Genomic_DNA"/>
</dbReference>
<proteinExistence type="inferred from homology"/>
<evidence type="ECO:0000313" key="7">
    <source>
        <dbReference type="EMBL" id="QIZ73128.1"/>
    </source>
</evidence>
<dbReference type="KEGG" id="oxy:HCG48_23100"/>
<evidence type="ECO:0000256" key="4">
    <source>
        <dbReference type="ARBA" id="ARBA00023239"/>
    </source>
</evidence>
<feature type="domain" description="Xylulose 5-phosphate/Fructose 6-phosphate phosphoketolase C-terminal" evidence="5">
    <location>
        <begin position="604"/>
        <end position="809"/>
    </location>
</feature>
<evidence type="ECO:0000313" key="8">
    <source>
        <dbReference type="Proteomes" id="UP000500857"/>
    </source>
</evidence>
<dbReference type="Pfam" id="PF09364">
    <property type="entry name" value="XFP_N"/>
    <property type="match status" value="1"/>
</dbReference>
<dbReference type="InterPro" id="IPR018970">
    <property type="entry name" value="Xul5P/Fru6P_PKetolase_N"/>
</dbReference>
<dbReference type="SUPFAM" id="SSF52518">
    <property type="entry name" value="Thiamin diphosphate-binding fold (THDP-binding)"/>
    <property type="match status" value="2"/>
</dbReference>
<dbReference type="InterPro" id="IPR029061">
    <property type="entry name" value="THDP-binding"/>
</dbReference>
<comment type="cofactor">
    <cofactor evidence="1">
        <name>thiamine diphosphate</name>
        <dbReference type="ChEBI" id="CHEBI:58937"/>
    </cofactor>
</comment>
<dbReference type="Gene3D" id="3.40.50.970">
    <property type="match status" value="2"/>
</dbReference>
<organism evidence="7 8">
    <name type="scientific">Oxynema aestuarii AP17</name>
    <dbReference type="NCBI Taxonomy" id="2064643"/>
    <lineage>
        <taxon>Bacteria</taxon>
        <taxon>Bacillati</taxon>
        <taxon>Cyanobacteriota</taxon>
        <taxon>Cyanophyceae</taxon>
        <taxon>Oscillatoriophycideae</taxon>
        <taxon>Oscillatoriales</taxon>
        <taxon>Oscillatoriaceae</taxon>
        <taxon>Oxynema</taxon>
        <taxon>Oxynema aestuarii</taxon>
    </lineage>
</organism>
<dbReference type="InterPro" id="IPR009014">
    <property type="entry name" value="Transketo_C/PFOR_II"/>
</dbReference>
<evidence type="ECO:0000259" key="5">
    <source>
        <dbReference type="Pfam" id="PF09363"/>
    </source>
</evidence>
<gene>
    <name evidence="7" type="ORF">HCG48_23100</name>
</gene>
<reference evidence="7 8" key="1">
    <citation type="submission" date="2020-04" db="EMBL/GenBank/DDBJ databases">
        <authorList>
            <person name="Basu S."/>
            <person name="Maruthanayagam V."/>
            <person name="Chakraborty S."/>
            <person name="Pramanik A."/>
            <person name="Mukherjee J."/>
            <person name="Brink B."/>
        </authorList>
    </citation>
    <scope>NUCLEOTIDE SEQUENCE [LARGE SCALE GENOMIC DNA]</scope>
    <source>
        <strain evidence="7 8">AP17</strain>
    </source>
</reference>
<comment type="similarity">
    <text evidence="2">Belongs to the XFP family.</text>
</comment>
<evidence type="ECO:0000259" key="6">
    <source>
        <dbReference type="Pfam" id="PF09364"/>
    </source>
</evidence>
<dbReference type="PROSITE" id="PS60003">
    <property type="entry name" value="PHOSPHOKETOLASE_2"/>
    <property type="match status" value="1"/>
</dbReference>
<dbReference type="Pfam" id="PF09363">
    <property type="entry name" value="XFP_C"/>
    <property type="match status" value="1"/>
</dbReference>
<accession>A0A6H1U2M0</accession>
<dbReference type="PIRSF" id="PIRSF017245">
    <property type="entry name" value="Phosphoketolase"/>
    <property type="match status" value="1"/>
</dbReference>
<name>A0A6H1U2M0_9CYAN</name>
<dbReference type="InterPro" id="IPR019790">
    <property type="entry name" value="Xul5P/Fru6P_PKetolase_CS"/>
</dbReference>
<dbReference type="AlphaFoldDB" id="A0A6H1U2M0"/>
<keyword evidence="4" id="KW-0456">Lyase</keyword>
<keyword evidence="8" id="KW-1185">Reference proteome</keyword>
<dbReference type="Pfam" id="PF03894">
    <property type="entry name" value="XFP"/>
    <property type="match status" value="1"/>
</dbReference>
<feature type="domain" description="Xylulose 5-phosphate/Fructose 6-phosphate phosphoketolase N-terminal" evidence="6">
    <location>
        <begin position="24"/>
        <end position="380"/>
    </location>
</feature>
<dbReference type="GO" id="GO:0016832">
    <property type="term" value="F:aldehyde-lyase activity"/>
    <property type="evidence" value="ECO:0007669"/>
    <property type="project" value="InterPro"/>
</dbReference>
<keyword evidence="3" id="KW-0786">Thiamine pyrophosphate</keyword>
<dbReference type="NCBIfam" id="NF003616">
    <property type="entry name" value="PRK05261.1-1"/>
    <property type="match status" value="1"/>
</dbReference>
<evidence type="ECO:0000256" key="1">
    <source>
        <dbReference type="ARBA" id="ARBA00001964"/>
    </source>
</evidence>
<evidence type="ECO:0000256" key="2">
    <source>
        <dbReference type="ARBA" id="ARBA00005623"/>
    </source>
</evidence>
<dbReference type="GO" id="GO:0005975">
    <property type="term" value="P:carbohydrate metabolic process"/>
    <property type="evidence" value="ECO:0007669"/>
    <property type="project" value="InterPro"/>
</dbReference>